<dbReference type="Pfam" id="PF04294">
    <property type="entry name" value="VanW"/>
    <property type="match status" value="1"/>
</dbReference>
<dbReference type="InterPro" id="IPR022029">
    <property type="entry name" value="YoaR-like_PG-bd"/>
</dbReference>
<dbReference type="PANTHER" id="PTHR35788:SF1">
    <property type="entry name" value="EXPORTED PROTEIN"/>
    <property type="match status" value="1"/>
</dbReference>
<evidence type="ECO:0000313" key="4">
    <source>
        <dbReference type="EMBL" id="TCS92803.1"/>
    </source>
</evidence>
<dbReference type="InterPro" id="IPR052913">
    <property type="entry name" value="Glycopeptide_resist_protein"/>
</dbReference>
<gene>
    <name evidence="4" type="ORF">EDD58_11029</name>
</gene>
<evidence type="ECO:0000256" key="2">
    <source>
        <dbReference type="SAM" id="Phobius"/>
    </source>
</evidence>
<evidence type="ECO:0000259" key="3">
    <source>
        <dbReference type="Pfam" id="PF12229"/>
    </source>
</evidence>
<dbReference type="PANTHER" id="PTHR35788">
    <property type="entry name" value="EXPORTED PROTEIN-RELATED"/>
    <property type="match status" value="1"/>
</dbReference>
<feature type="compositionally biased region" description="Basic and acidic residues" evidence="1">
    <location>
        <begin position="177"/>
        <end position="186"/>
    </location>
</feature>
<keyword evidence="2" id="KW-0472">Membrane</keyword>
<feature type="domain" description="YoaR-like putative peptidoglycan binding" evidence="3">
    <location>
        <begin position="339"/>
        <end position="386"/>
    </location>
</feature>
<feature type="region of interest" description="Disordered" evidence="1">
    <location>
        <begin position="576"/>
        <end position="602"/>
    </location>
</feature>
<feature type="compositionally biased region" description="Basic and acidic residues" evidence="1">
    <location>
        <begin position="111"/>
        <end position="143"/>
    </location>
</feature>
<dbReference type="AlphaFoldDB" id="A0A4R3L2Y1"/>
<feature type="compositionally biased region" description="Basic and acidic residues" evidence="1">
    <location>
        <begin position="152"/>
        <end position="170"/>
    </location>
</feature>
<feature type="compositionally biased region" description="Basic and acidic residues" evidence="1">
    <location>
        <begin position="194"/>
        <end position="209"/>
    </location>
</feature>
<protein>
    <submittedName>
        <fullName evidence="4">Vancomycin resistance protein YoaR</fullName>
    </submittedName>
</protein>
<dbReference type="Proteomes" id="UP000294937">
    <property type="component" value="Unassembled WGS sequence"/>
</dbReference>
<name>A0A4R3L2Y1_9BACL</name>
<dbReference type="Pfam" id="PF12229">
    <property type="entry name" value="PG_binding_4"/>
    <property type="match status" value="1"/>
</dbReference>
<comment type="caution">
    <text evidence="4">The sequence shown here is derived from an EMBL/GenBank/DDBJ whole genome shotgun (WGS) entry which is preliminary data.</text>
</comment>
<dbReference type="OrthoDB" id="9813301at2"/>
<keyword evidence="2" id="KW-0812">Transmembrane</keyword>
<sequence length="602" mass="66888">MEENKKVGSESETDQSKKVEQSSQGESSVSAHQPEKNNSQIQSSENFLEKDQPKDELDSKTDSKTQEKPVSDDQSINQSSESTEEQNDLPPSDHSSVEEPKMSFYWGSSTEQKETSKESDKSIDSSSEKNNEEQTHLTIEESKPSPVTAHEPVNDTKEEVKSSSPKDDRAFNTMEFRAFDQWKTEEGAPSSTKENQEEVKSSSPKDDRAFNTMEFRVFDQWKTEEGAPSSTKENQESELPSDAQAPAKSPKQVKIPKQTDQAKPKHDPKRKKLIGGIVAASLFVVGSIVAYTLIPFGDGAPAVAEAPTPQPANLQLLLDDQKYELDLYQVGYNGQDLATVDEMKLRTWLDEVKKKVDQPAEDAKLKWFGKEITPEKSGRKMDVEAVEAWLSDLKLLVNKPQQIPMVPEEPLVTAEDLRQVDQKLMGKYRTTFDGGNTNRTTNIRLSSKAIDNLILMPGEEFSFNRVVGERTTARGYKSAGVIVKGEFSEGIGGGICQVSSTLFNSVDDAGLKITRVQHHSAEVTYVPPGRDATVSWGGPDFRFKNNLNKPVLIKVNVGSNAMTVSTYTAPNAKKYKVKKDDQPDSFVAKKESDQKETSTDKK</sequence>
<feature type="compositionally biased region" description="Basic and acidic residues" evidence="1">
    <location>
        <begin position="216"/>
        <end position="225"/>
    </location>
</feature>
<feature type="compositionally biased region" description="Basic and acidic residues" evidence="1">
    <location>
        <begin position="578"/>
        <end position="602"/>
    </location>
</feature>
<reference evidence="4 5" key="1">
    <citation type="submission" date="2019-03" db="EMBL/GenBank/DDBJ databases">
        <title>Genomic Encyclopedia of Type Strains, Phase IV (KMG-IV): sequencing the most valuable type-strain genomes for metagenomic binning, comparative biology and taxonomic classification.</title>
        <authorList>
            <person name="Goeker M."/>
        </authorList>
    </citation>
    <scope>NUCLEOTIDE SEQUENCE [LARGE SCALE GENOMIC DNA]</scope>
    <source>
        <strain evidence="4 5">DSM 45707</strain>
    </source>
</reference>
<keyword evidence="5" id="KW-1185">Reference proteome</keyword>
<feature type="region of interest" description="Disordered" evidence="1">
    <location>
        <begin position="1"/>
        <end position="269"/>
    </location>
</feature>
<keyword evidence="2" id="KW-1133">Transmembrane helix</keyword>
<feature type="compositionally biased region" description="Basic and acidic residues" evidence="1">
    <location>
        <begin position="47"/>
        <end position="71"/>
    </location>
</feature>
<feature type="compositionally biased region" description="Low complexity" evidence="1">
    <location>
        <begin position="21"/>
        <end position="30"/>
    </location>
</feature>
<feature type="compositionally biased region" description="Basic and acidic residues" evidence="1">
    <location>
        <begin position="1"/>
        <end position="20"/>
    </location>
</feature>
<organism evidence="4 5">
    <name type="scientific">Hazenella coriacea</name>
    <dbReference type="NCBI Taxonomy" id="1179467"/>
    <lineage>
        <taxon>Bacteria</taxon>
        <taxon>Bacillati</taxon>
        <taxon>Bacillota</taxon>
        <taxon>Bacilli</taxon>
        <taxon>Bacillales</taxon>
        <taxon>Thermoactinomycetaceae</taxon>
        <taxon>Hazenella</taxon>
    </lineage>
</organism>
<feature type="transmembrane region" description="Helical" evidence="2">
    <location>
        <begin position="273"/>
        <end position="294"/>
    </location>
</feature>
<dbReference type="RefSeq" id="WP_131926406.1">
    <property type="nucleotide sequence ID" value="NZ_SMAG01000010.1"/>
</dbReference>
<evidence type="ECO:0000313" key="5">
    <source>
        <dbReference type="Proteomes" id="UP000294937"/>
    </source>
</evidence>
<accession>A0A4R3L2Y1</accession>
<evidence type="ECO:0000256" key="1">
    <source>
        <dbReference type="SAM" id="MobiDB-lite"/>
    </source>
</evidence>
<dbReference type="InterPro" id="IPR007391">
    <property type="entry name" value="Vancomycin_resist_VanW"/>
</dbReference>
<proteinExistence type="predicted"/>
<dbReference type="EMBL" id="SMAG01000010">
    <property type="protein sequence ID" value="TCS92803.1"/>
    <property type="molecule type" value="Genomic_DNA"/>
</dbReference>
<feature type="compositionally biased region" description="Polar residues" evidence="1">
    <location>
        <begin position="72"/>
        <end position="81"/>
    </location>
</feature>
<feature type="compositionally biased region" description="Polar residues" evidence="1">
    <location>
        <begin position="36"/>
        <end position="46"/>
    </location>
</feature>